<keyword evidence="3" id="KW-1185">Reference proteome</keyword>
<sequence>MFNPLFNRRKLKLLSVALFLVVFTASCGTSLDPTVRSQEGYIVDITEERIYVISHVDREDIGELSEEELLEKSVEASDDRDLIAVWYNVNDVEDYAVGQYVEVRSREVMDSFPQQADAAGITILDEP</sequence>
<gene>
    <name evidence="2" type="ORF">ISALK_04850</name>
</gene>
<evidence type="ECO:0000256" key="1">
    <source>
        <dbReference type="SAM" id="SignalP"/>
    </source>
</evidence>
<evidence type="ECO:0000313" key="2">
    <source>
        <dbReference type="EMBL" id="NBG87823.1"/>
    </source>
</evidence>
<organism evidence="2 3">
    <name type="scientific">Isachenkonia alkalipeptolytica</name>
    <dbReference type="NCBI Taxonomy" id="2565777"/>
    <lineage>
        <taxon>Bacteria</taxon>
        <taxon>Bacillati</taxon>
        <taxon>Bacillota</taxon>
        <taxon>Clostridia</taxon>
        <taxon>Eubacteriales</taxon>
        <taxon>Clostridiaceae</taxon>
        <taxon>Isachenkonia</taxon>
    </lineage>
</organism>
<name>A0AA44BDE3_9CLOT</name>
<reference evidence="2 3" key="1">
    <citation type="submission" date="2019-04" db="EMBL/GenBank/DDBJ databases">
        <title>Isachenkonia alkalipeptolytica gen. nov. sp. nov. a new anaerobic, alkiliphilic organothrophic bacterium capable to reduce synthesized ferrihydrite isolated from a soda lake.</title>
        <authorList>
            <person name="Toshchakov S.V."/>
            <person name="Zavarzina D.G."/>
            <person name="Zhilina T.N."/>
            <person name="Kostrikina N.A."/>
            <person name="Kublanov I.V."/>
        </authorList>
    </citation>
    <scope>NUCLEOTIDE SEQUENCE [LARGE SCALE GENOMIC DNA]</scope>
    <source>
        <strain evidence="2 3">Z-1701</strain>
    </source>
</reference>
<comment type="caution">
    <text evidence="2">The sequence shown here is derived from an EMBL/GenBank/DDBJ whole genome shotgun (WGS) entry which is preliminary data.</text>
</comment>
<dbReference type="Pfam" id="PF11518">
    <property type="entry name" value="DUF3221"/>
    <property type="match status" value="1"/>
</dbReference>
<dbReference type="InterPro" id="IPR021598">
    <property type="entry name" value="DUF3221"/>
</dbReference>
<evidence type="ECO:0000313" key="3">
    <source>
        <dbReference type="Proteomes" id="UP000449710"/>
    </source>
</evidence>
<feature type="signal peptide" evidence="1">
    <location>
        <begin position="1"/>
        <end position="27"/>
    </location>
</feature>
<accession>A0AA44BDE3</accession>
<dbReference type="Proteomes" id="UP000449710">
    <property type="component" value="Unassembled WGS sequence"/>
</dbReference>
<dbReference type="AlphaFoldDB" id="A0AA44BDE3"/>
<feature type="chain" id="PRO_5041206233" evidence="1">
    <location>
        <begin position="28"/>
        <end position="127"/>
    </location>
</feature>
<keyword evidence="1" id="KW-0732">Signal</keyword>
<protein>
    <submittedName>
        <fullName evidence="2">DUF3221 domain-containing protein</fullName>
    </submittedName>
</protein>
<proteinExistence type="predicted"/>
<dbReference type="EMBL" id="SUMG01000004">
    <property type="protein sequence ID" value="NBG87823.1"/>
    <property type="molecule type" value="Genomic_DNA"/>
</dbReference>
<dbReference type="RefSeq" id="WP_160719691.1">
    <property type="nucleotide sequence ID" value="NZ_SUMG01000004.1"/>
</dbReference>